<dbReference type="EMBL" id="JARFYN010000039">
    <property type="protein sequence ID" value="MDL2408831.1"/>
    <property type="molecule type" value="Genomic_DNA"/>
</dbReference>
<name>A0ABT7KJM9_9HYPH</name>
<evidence type="ECO:0000313" key="2">
    <source>
        <dbReference type="Proteomes" id="UP001172630"/>
    </source>
</evidence>
<dbReference type="Proteomes" id="UP001172630">
    <property type="component" value="Unassembled WGS sequence"/>
</dbReference>
<sequence length="134" mass="15376">MLEQIMSPGMSAEEKLRSMLEQDFKSNCLVFSRAGFINRRHYGRHAGCSNTQYYKNLFLEYEEKSGRWKTKKLLIALRSQDHANGTLKFSRGGKVDRTHYAARLGVTKAALAPHVPCVIPARRRARREGHLLKD</sequence>
<proteinExistence type="predicted"/>
<dbReference type="RefSeq" id="WP_285882276.1">
    <property type="nucleotide sequence ID" value="NZ_JARFYN010000039.1"/>
</dbReference>
<accession>A0ABT7KJM9</accession>
<gene>
    <name evidence="1" type="ORF">PY650_24955</name>
</gene>
<reference evidence="1" key="1">
    <citation type="submission" date="2023-06" db="EMBL/GenBank/DDBJ databases">
        <title>Phylogenetic Diversity of Rhizobium strains.</title>
        <authorList>
            <person name="Moura F.T."/>
            <person name="Helene L.C.F."/>
            <person name="Hungria M."/>
        </authorList>
    </citation>
    <scope>NUCLEOTIDE SEQUENCE</scope>
    <source>
        <strain evidence="1">CCGE524</strain>
    </source>
</reference>
<organism evidence="1 2">
    <name type="scientific">Rhizobium calliandrae</name>
    <dbReference type="NCBI Taxonomy" id="1312182"/>
    <lineage>
        <taxon>Bacteria</taxon>
        <taxon>Pseudomonadati</taxon>
        <taxon>Pseudomonadota</taxon>
        <taxon>Alphaproteobacteria</taxon>
        <taxon>Hyphomicrobiales</taxon>
        <taxon>Rhizobiaceae</taxon>
        <taxon>Rhizobium/Agrobacterium group</taxon>
        <taxon>Rhizobium</taxon>
    </lineage>
</organism>
<comment type="caution">
    <text evidence="1">The sequence shown here is derived from an EMBL/GenBank/DDBJ whole genome shotgun (WGS) entry which is preliminary data.</text>
</comment>
<protein>
    <submittedName>
        <fullName evidence="1">Uncharacterized protein</fullName>
    </submittedName>
</protein>
<keyword evidence="2" id="KW-1185">Reference proteome</keyword>
<evidence type="ECO:0000313" key="1">
    <source>
        <dbReference type="EMBL" id="MDL2408831.1"/>
    </source>
</evidence>